<gene>
    <name evidence="7" type="ORF">SAMEA4029010_CIC11G00000000560</name>
</gene>
<evidence type="ECO:0000256" key="2">
    <source>
        <dbReference type="ARBA" id="ARBA00008970"/>
    </source>
</evidence>
<dbReference type="Proteomes" id="UP000182334">
    <property type="component" value="Chromosome II"/>
</dbReference>
<accession>A0A1L0BHF9</accession>
<sequence>MSILKKINLRQLKEVKQLLALIFGETYNPQNVRNGAKVLRAPLKGPEVVSWYGVNDAAPTFKDFKEWFPELRLVDPKEAYRVKMVADRKKRNKGAPKKKSS</sequence>
<reference evidence="7 8" key="1">
    <citation type="submission" date="2016-10" db="EMBL/GenBank/DDBJ databases">
        <authorList>
            <person name="de Groot N.N."/>
        </authorList>
    </citation>
    <scope>NUCLEOTIDE SEQUENCE [LARGE SCALE GENOMIC DNA]</scope>
    <source>
        <strain evidence="7 8">CBS 141442</strain>
    </source>
</reference>
<dbReference type="STRING" id="45354.A0A1L0BHF9"/>
<dbReference type="EMBL" id="LT635757">
    <property type="protein sequence ID" value="SGZ50547.1"/>
    <property type="molecule type" value="Genomic_DNA"/>
</dbReference>
<dbReference type="PANTHER" id="PTHR13362:SF2">
    <property type="entry name" value="SMALL RIBOSOMAL SUBUNIT PROTEIN MS33"/>
    <property type="match status" value="1"/>
</dbReference>
<evidence type="ECO:0000256" key="1">
    <source>
        <dbReference type="ARBA" id="ARBA00004173"/>
    </source>
</evidence>
<dbReference type="PANTHER" id="PTHR13362">
    <property type="entry name" value="MITOCHONDRIAL RIBOSOMAL PROTEIN S33"/>
    <property type="match status" value="1"/>
</dbReference>
<comment type="similarity">
    <text evidence="2">Belongs to the mitochondrion-specific ribosomal protein mS33 family.</text>
</comment>
<keyword evidence="8" id="KW-1185">Reference proteome</keyword>
<evidence type="ECO:0000313" key="8">
    <source>
        <dbReference type="Proteomes" id="UP000182334"/>
    </source>
</evidence>
<organism evidence="7 8">
    <name type="scientific">Sungouiella intermedia</name>
    <dbReference type="NCBI Taxonomy" id="45354"/>
    <lineage>
        <taxon>Eukaryota</taxon>
        <taxon>Fungi</taxon>
        <taxon>Dikarya</taxon>
        <taxon>Ascomycota</taxon>
        <taxon>Saccharomycotina</taxon>
        <taxon>Pichiomycetes</taxon>
        <taxon>Metschnikowiaceae</taxon>
        <taxon>Sungouiella</taxon>
    </lineage>
</organism>
<comment type="subcellular location">
    <subcellularLocation>
        <location evidence="1">Mitochondrion</location>
    </subcellularLocation>
</comment>
<evidence type="ECO:0000256" key="4">
    <source>
        <dbReference type="ARBA" id="ARBA00023128"/>
    </source>
</evidence>
<evidence type="ECO:0000256" key="6">
    <source>
        <dbReference type="ARBA" id="ARBA00035132"/>
    </source>
</evidence>
<keyword evidence="3" id="KW-0689">Ribosomal protein</keyword>
<keyword evidence="5" id="KW-0687">Ribonucleoprotein</keyword>
<dbReference type="OrthoDB" id="2257454at2759"/>
<dbReference type="Pfam" id="PF08293">
    <property type="entry name" value="MRP-S33"/>
    <property type="match status" value="1"/>
</dbReference>
<dbReference type="InterPro" id="IPR013219">
    <property type="entry name" value="Ribosomal_mS33"/>
</dbReference>
<dbReference type="AlphaFoldDB" id="A0A1L0BHF9"/>
<dbReference type="GO" id="GO:0005739">
    <property type="term" value="C:mitochondrion"/>
    <property type="evidence" value="ECO:0007669"/>
    <property type="project" value="UniProtKB-SubCell"/>
</dbReference>
<dbReference type="GO" id="GO:0005840">
    <property type="term" value="C:ribosome"/>
    <property type="evidence" value="ECO:0007669"/>
    <property type="project" value="UniProtKB-KW"/>
</dbReference>
<name>A0A1L0BHF9_9ASCO</name>
<evidence type="ECO:0000313" key="7">
    <source>
        <dbReference type="EMBL" id="SGZ50547.1"/>
    </source>
</evidence>
<evidence type="ECO:0000256" key="5">
    <source>
        <dbReference type="ARBA" id="ARBA00023274"/>
    </source>
</evidence>
<dbReference type="GO" id="GO:1990904">
    <property type="term" value="C:ribonucleoprotein complex"/>
    <property type="evidence" value="ECO:0007669"/>
    <property type="project" value="UniProtKB-KW"/>
</dbReference>
<protein>
    <recommendedName>
        <fullName evidence="6">Small ribosomal subunit protein mS33</fullName>
    </recommendedName>
</protein>
<evidence type="ECO:0000256" key="3">
    <source>
        <dbReference type="ARBA" id="ARBA00022980"/>
    </source>
</evidence>
<proteinExistence type="inferred from homology"/>
<keyword evidence="4" id="KW-0496">Mitochondrion</keyword>